<accession>A0ABP0XY20</accession>
<evidence type="ECO:0000313" key="3">
    <source>
        <dbReference type="EMBL" id="CAK9313050.1"/>
    </source>
</evidence>
<gene>
    <name evidence="3" type="ORF">CITCOLO1_LOCUS4760</name>
</gene>
<dbReference type="EMBL" id="OZ021745">
    <property type="protein sequence ID" value="CAK9313050.1"/>
    <property type="molecule type" value="Genomic_DNA"/>
</dbReference>
<sequence>MAFSTFFFTLLLFSLVPFFVSAHSPAPAPATSPTHSPPKVLPLPPIAMSHPPAIAPTTTSPPATAIVPPPSIANPPESNPPPAPPSNGVASNNFPHCGYLAPLLFVVAMTMHN</sequence>
<feature type="chain" id="PRO_5045552040" evidence="2">
    <location>
        <begin position="23"/>
        <end position="113"/>
    </location>
</feature>
<keyword evidence="2" id="KW-0732">Signal</keyword>
<reference evidence="3 4" key="1">
    <citation type="submission" date="2024-03" db="EMBL/GenBank/DDBJ databases">
        <authorList>
            <person name="Gkanogiannis A."/>
            <person name="Becerra Lopez-Lavalle L."/>
        </authorList>
    </citation>
    <scope>NUCLEOTIDE SEQUENCE [LARGE SCALE GENOMIC DNA]</scope>
</reference>
<feature type="region of interest" description="Disordered" evidence="1">
    <location>
        <begin position="51"/>
        <end position="89"/>
    </location>
</feature>
<feature type="compositionally biased region" description="Low complexity" evidence="1">
    <location>
        <begin position="51"/>
        <end position="66"/>
    </location>
</feature>
<dbReference type="Proteomes" id="UP001642487">
    <property type="component" value="Chromosome 11"/>
</dbReference>
<proteinExistence type="predicted"/>
<keyword evidence="4" id="KW-1185">Reference proteome</keyword>
<organism evidence="3 4">
    <name type="scientific">Citrullus colocynthis</name>
    <name type="common">colocynth</name>
    <dbReference type="NCBI Taxonomy" id="252529"/>
    <lineage>
        <taxon>Eukaryota</taxon>
        <taxon>Viridiplantae</taxon>
        <taxon>Streptophyta</taxon>
        <taxon>Embryophyta</taxon>
        <taxon>Tracheophyta</taxon>
        <taxon>Spermatophyta</taxon>
        <taxon>Magnoliopsida</taxon>
        <taxon>eudicotyledons</taxon>
        <taxon>Gunneridae</taxon>
        <taxon>Pentapetalae</taxon>
        <taxon>rosids</taxon>
        <taxon>fabids</taxon>
        <taxon>Cucurbitales</taxon>
        <taxon>Cucurbitaceae</taxon>
        <taxon>Benincaseae</taxon>
        <taxon>Citrullus</taxon>
    </lineage>
</organism>
<protein>
    <submittedName>
        <fullName evidence="3">Uncharacterized protein</fullName>
    </submittedName>
</protein>
<evidence type="ECO:0000256" key="1">
    <source>
        <dbReference type="SAM" id="MobiDB-lite"/>
    </source>
</evidence>
<name>A0ABP0XY20_9ROSI</name>
<evidence type="ECO:0000256" key="2">
    <source>
        <dbReference type="SAM" id="SignalP"/>
    </source>
</evidence>
<feature type="signal peptide" evidence="2">
    <location>
        <begin position="1"/>
        <end position="22"/>
    </location>
</feature>
<evidence type="ECO:0000313" key="4">
    <source>
        <dbReference type="Proteomes" id="UP001642487"/>
    </source>
</evidence>
<feature type="compositionally biased region" description="Pro residues" evidence="1">
    <location>
        <begin position="67"/>
        <end position="85"/>
    </location>
</feature>